<name>A0A2S9T881_9BACT</name>
<sequence length="160" mass="18530">MQNRRYFEEFLEKEWNYCKRNQRELSIILLDIDFFKQYNDTYGHQAGDLCLQKIASCLDDELNRSHDLVARYGGEEFICILPNTNKEDAINIATKLNSAVQKLEIPHKNSKVSNIITISLGVSTVIPKDKLEQTKLIKKADNALYVAKANGRNRVEFEEF</sequence>
<dbReference type="InterPro" id="IPR050469">
    <property type="entry name" value="Diguanylate_Cyclase"/>
</dbReference>
<dbReference type="EC" id="2.7.7.65" evidence="1"/>
<dbReference type="NCBIfam" id="TIGR00254">
    <property type="entry name" value="GGDEF"/>
    <property type="match status" value="1"/>
</dbReference>
<evidence type="ECO:0000259" key="3">
    <source>
        <dbReference type="PROSITE" id="PS50887"/>
    </source>
</evidence>
<dbReference type="InterPro" id="IPR029787">
    <property type="entry name" value="Nucleotide_cyclase"/>
</dbReference>
<dbReference type="Proteomes" id="UP000238281">
    <property type="component" value="Unassembled WGS sequence"/>
</dbReference>
<dbReference type="SMART" id="SM00267">
    <property type="entry name" value="GGDEF"/>
    <property type="match status" value="1"/>
</dbReference>
<evidence type="ECO:0000256" key="1">
    <source>
        <dbReference type="ARBA" id="ARBA00012528"/>
    </source>
</evidence>
<evidence type="ECO:0000256" key="2">
    <source>
        <dbReference type="ARBA" id="ARBA00034247"/>
    </source>
</evidence>
<evidence type="ECO:0000313" key="5">
    <source>
        <dbReference type="Proteomes" id="UP000238281"/>
    </source>
</evidence>
<comment type="catalytic activity">
    <reaction evidence="2">
        <text>2 GTP = 3',3'-c-di-GMP + 2 diphosphate</text>
        <dbReference type="Rhea" id="RHEA:24898"/>
        <dbReference type="ChEBI" id="CHEBI:33019"/>
        <dbReference type="ChEBI" id="CHEBI:37565"/>
        <dbReference type="ChEBI" id="CHEBI:58805"/>
        <dbReference type="EC" id="2.7.7.65"/>
    </reaction>
</comment>
<reference evidence="4 5" key="1">
    <citation type="submission" date="2017-09" db="EMBL/GenBank/DDBJ databases">
        <title>Reassesment of A. cryaerophilus.</title>
        <authorList>
            <person name="Perez-Cataluna A."/>
            <person name="Collado L."/>
            <person name="Salgado O."/>
            <person name="Lefinanco V."/>
            <person name="Figueras M.J."/>
        </authorList>
    </citation>
    <scope>NUCLEOTIDE SEQUENCE [LARGE SCALE GENOMIC DNA]</scope>
    <source>
        <strain evidence="4 5">LMG 10210</strain>
    </source>
</reference>
<dbReference type="GO" id="GO:0005886">
    <property type="term" value="C:plasma membrane"/>
    <property type="evidence" value="ECO:0007669"/>
    <property type="project" value="TreeGrafter"/>
</dbReference>
<dbReference type="AlphaFoldDB" id="A0A2S9T881"/>
<dbReference type="RefSeq" id="WP_105915278.1">
    <property type="nucleotide sequence ID" value="NZ_NXGE01000002.1"/>
</dbReference>
<dbReference type="GO" id="GO:1902201">
    <property type="term" value="P:negative regulation of bacterial-type flagellum-dependent cell motility"/>
    <property type="evidence" value="ECO:0007669"/>
    <property type="project" value="TreeGrafter"/>
</dbReference>
<dbReference type="FunFam" id="3.30.70.270:FF:000001">
    <property type="entry name" value="Diguanylate cyclase domain protein"/>
    <property type="match status" value="1"/>
</dbReference>
<protein>
    <recommendedName>
        <fullName evidence="1">diguanylate cyclase</fullName>
        <ecNumber evidence="1">2.7.7.65</ecNumber>
    </recommendedName>
</protein>
<dbReference type="CDD" id="cd01949">
    <property type="entry name" value="GGDEF"/>
    <property type="match status" value="1"/>
</dbReference>
<dbReference type="SUPFAM" id="SSF55073">
    <property type="entry name" value="Nucleotide cyclase"/>
    <property type="match status" value="1"/>
</dbReference>
<dbReference type="InterPro" id="IPR000160">
    <property type="entry name" value="GGDEF_dom"/>
</dbReference>
<evidence type="ECO:0000313" key="4">
    <source>
        <dbReference type="EMBL" id="PRM95044.1"/>
    </source>
</evidence>
<feature type="domain" description="GGDEF" evidence="3">
    <location>
        <begin position="23"/>
        <end position="160"/>
    </location>
</feature>
<dbReference type="PANTHER" id="PTHR45138:SF9">
    <property type="entry name" value="DIGUANYLATE CYCLASE DGCM-RELATED"/>
    <property type="match status" value="1"/>
</dbReference>
<dbReference type="Gene3D" id="3.30.70.270">
    <property type="match status" value="1"/>
</dbReference>
<dbReference type="PROSITE" id="PS50887">
    <property type="entry name" value="GGDEF"/>
    <property type="match status" value="1"/>
</dbReference>
<dbReference type="STRING" id="28198.GCA_001572855_01315"/>
<dbReference type="GO" id="GO:0043709">
    <property type="term" value="P:cell adhesion involved in single-species biofilm formation"/>
    <property type="evidence" value="ECO:0007669"/>
    <property type="project" value="TreeGrafter"/>
</dbReference>
<gene>
    <name evidence="4" type="ORF">CJ673_05675</name>
</gene>
<proteinExistence type="predicted"/>
<dbReference type="GO" id="GO:0052621">
    <property type="term" value="F:diguanylate cyclase activity"/>
    <property type="evidence" value="ECO:0007669"/>
    <property type="project" value="UniProtKB-EC"/>
</dbReference>
<organism evidence="4 5">
    <name type="scientific">Aliarcobacter cryaerophilus</name>
    <dbReference type="NCBI Taxonomy" id="28198"/>
    <lineage>
        <taxon>Bacteria</taxon>
        <taxon>Pseudomonadati</taxon>
        <taxon>Campylobacterota</taxon>
        <taxon>Epsilonproteobacteria</taxon>
        <taxon>Campylobacterales</taxon>
        <taxon>Arcobacteraceae</taxon>
        <taxon>Aliarcobacter</taxon>
    </lineage>
</organism>
<accession>A0A2S9T881</accession>
<dbReference type="InterPro" id="IPR043128">
    <property type="entry name" value="Rev_trsase/Diguanyl_cyclase"/>
</dbReference>
<comment type="caution">
    <text evidence="4">The sequence shown here is derived from an EMBL/GenBank/DDBJ whole genome shotgun (WGS) entry which is preliminary data.</text>
</comment>
<dbReference type="EMBL" id="NXGE01000002">
    <property type="protein sequence ID" value="PRM95044.1"/>
    <property type="molecule type" value="Genomic_DNA"/>
</dbReference>
<dbReference type="Pfam" id="PF00990">
    <property type="entry name" value="GGDEF"/>
    <property type="match status" value="1"/>
</dbReference>
<dbReference type="PANTHER" id="PTHR45138">
    <property type="entry name" value="REGULATORY COMPONENTS OF SENSORY TRANSDUCTION SYSTEM"/>
    <property type="match status" value="1"/>
</dbReference>